<evidence type="ECO:0000256" key="1">
    <source>
        <dbReference type="SAM" id="Phobius"/>
    </source>
</evidence>
<protein>
    <submittedName>
        <fullName evidence="2">Uncharacterized protein</fullName>
    </submittedName>
</protein>
<accession>A0A4Y9T553</accession>
<reference evidence="2 3" key="1">
    <citation type="submission" date="2019-03" db="EMBL/GenBank/DDBJ databases">
        <title>Draft genome of Massilia hortus sp. nov., a novel bacterial species of the Oxalobacteraceae family.</title>
        <authorList>
            <person name="Peta V."/>
            <person name="Raths R."/>
            <person name="Bucking H."/>
        </authorList>
    </citation>
    <scope>NUCLEOTIDE SEQUENCE [LARGE SCALE GENOMIC DNA]</scope>
    <source>
        <strain evidence="2 3">ONC3</strain>
    </source>
</reference>
<evidence type="ECO:0000313" key="2">
    <source>
        <dbReference type="EMBL" id="TFW32926.1"/>
    </source>
</evidence>
<keyword evidence="3" id="KW-1185">Reference proteome</keyword>
<evidence type="ECO:0000313" key="3">
    <source>
        <dbReference type="Proteomes" id="UP000297258"/>
    </source>
</evidence>
<gene>
    <name evidence="2" type="ORF">E4O92_08355</name>
</gene>
<name>A0A4Y9T553_9BURK</name>
<proteinExistence type="predicted"/>
<organism evidence="2 3">
    <name type="scientific">Massilia horti</name>
    <dbReference type="NCBI Taxonomy" id="2562153"/>
    <lineage>
        <taxon>Bacteria</taxon>
        <taxon>Pseudomonadati</taxon>
        <taxon>Pseudomonadota</taxon>
        <taxon>Betaproteobacteria</taxon>
        <taxon>Burkholderiales</taxon>
        <taxon>Oxalobacteraceae</taxon>
        <taxon>Telluria group</taxon>
        <taxon>Massilia</taxon>
    </lineage>
</organism>
<dbReference type="AlphaFoldDB" id="A0A4Y9T553"/>
<sequence length="73" mass="7956">MKLVLDTRFTFIAGSAVGLLFGNSLSVAIIMVPYVLLLVLLYAGAAFLGWQAWRDTLASHNQPFNMDALKRAG</sequence>
<feature type="transmembrane region" description="Helical" evidence="1">
    <location>
        <begin position="25"/>
        <end position="50"/>
    </location>
</feature>
<dbReference type="RefSeq" id="WP_135189307.1">
    <property type="nucleotide sequence ID" value="NZ_SPUM01000047.1"/>
</dbReference>
<dbReference type="Proteomes" id="UP000297258">
    <property type="component" value="Unassembled WGS sequence"/>
</dbReference>
<dbReference type="EMBL" id="SPUM01000047">
    <property type="protein sequence ID" value="TFW32926.1"/>
    <property type="molecule type" value="Genomic_DNA"/>
</dbReference>
<keyword evidence="1" id="KW-1133">Transmembrane helix</keyword>
<comment type="caution">
    <text evidence="2">The sequence shown here is derived from an EMBL/GenBank/DDBJ whole genome shotgun (WGS) entry which is preliminary data.</text>
</comment>
<keyword evidence="1" id="KW-0812">Transmembrane</keyword>
<keyword evidence="1" id="KW-0472">Membrane</keyword>